<comment type="caution">
    <text evidence="3">The sequence shown here is derived from an EMBL/GenBank/DDBJ whole genome shotgun (WGS) entry which is preliminary data.</text>
</comment>
<organism evidence="3 4">
    <name type="scientific">Roridomyces roridus</name>
    <dbReference type="NCBI Taxonomy" id="1738132"/>
    <lineage>
        <taxon>Eukaryota</taxon>
        <taxon>Fungi</taxon>
        <taxon>Dikarya</taxon>
        <taxon>Basidiomycota</taxon>
        <taxon>Agaricomycotina</taxon>
        <taxon>Agaricomycetes</taxon>
        <taxon>Agaricomycetidae</taxon>
        <taxon>Agaricales</taxon>
        <taxon>Marasmiineae</taxon>
        <taxon>Mycenaceae</taxon>
        <taxon>Roridomyces</taxon>
    </lineage>
</organism>
<dbReference type="EMBL" id="JARKIF010000002">
    <property type="protein sequence ID" value="KAJ7647272.1"/>
    <property type="molecule type" value="Genomic_DNA"/>
</dbReference>
<feature type="domain" description="BRCT" evidence="2">
    <location>
        <begin position="1"/>
        <end position="87"/>
    </location>
</feature>
<dbReference type="InterPro" id="IPR036420">
    <property type="entry name" value="BRCT_dom_sf"/>
</dbReference>
<proteinExistence type="predicted"/>
<reference evidence="3" key="1">
    <citation type="submission" date="2023-03" db="EMBL/GenBank/DDBJ databases">
        <title>Massive genome expansion in bonnet fungi (Mycena s.s.) driven by repeated elements and novel gene families across ecological guilds.</title>
        <authorList>
            <consortium name="Lawrence Berkeley National Laboratory"/>
            <person name="Harder C.B."/>
            <person name="Miyauchi S."/>
            <person name="Viragh M."/>
            <person name="Kuo A."/>
            <person name="Thoen E."/>
            <person name="Andreopoulos B."/>
            <person name="Lu D."/>
            <person name="Skrede I."/>
            <person name="Drula E."/>
            <person name="Henrissat B."/>
            <person name="Morin E."/>
            <person name="Kohler A."/>
            <person name="Barry K."/>
            <person name="LaButti K."/>
            <person name="Morin E."/>
            <person name="Salamov A."/>
            <person name="Lipzen A."/>
            <person name="Mereny Z."/>
            <person name="Hegedus B."/>
            <person name="Baldrian P."/>
            <person name="Stursova M."/>
            <person name="Weitz H."/>
            <person name="Taylor A."/>
            <person name="Grigoriev I.V."/>
            <person name="Nagy L.G."/>
            <person name="Martin F."/>
            <person name="Kauserud H."/>
        </authorList>
    </citation>
    <scope>NUCLEOTIDE SEQUENCE</scope>
    <source>
        <strain evidence="3">9284</strain>
    </source>
</reference>
<sequence>MVDIFGLAKCYLPETLSEARRAEITHILECNAGQVVDTLESATHIVTNSFRFEGWDRVKEDVKIISDIWADRSLILGTALPTEFFSADPAAIFSGVVACGTGISAADLAIIETGITSLGGQWRRGLTKDVTHLFATSPDSDKYATVMASPERTQIKVLIPHWFDDALRLGFGARLPTALYEWPNPKYLHPKPLDSQSKKADKLSEFQRVFFKSANWDPELGGPFPAPAEPVEQIWGRRKILLSPTLGLASDKRSAIEAAVEAGGGVIVPYMSNNGDGDEEEELDNVSECDVFVTRWRSGPAFFKAAREGKVVGTLAWIFYVHTTGIMTSPMDQLLHYPVRKKEIENFSKHRITVTNYTGEAREYIKRLISLMGAQYTPTMSNVNTILIAANSSGIKTEKAFSWSIPIVNQTWLEDCFQQWRCLTPAVSKYMEFPSTFDFAQMLAQQRVTLTIDDLDIEEEEDFNARHKAPIGTEASLREVEGLLESSDIVMDDEDKGEACLTPLQKSKRSRLVSEPRIVAESVSPQKQRSKDEDSMDVDEPGPSKRPQKPATSADGPPTRKKQPRRSDESSEEQPPKSTKEHAKTQVEANGKGKAKTKTGSTVMFAAEPETEPVPGPSSARVVKKPPPVSSNSSKRKAQPVESVSNEDDATDSDSPPPKKRAKPAAPPLKRKMTAGPGRDSAVPRMDSVRVLADEQKGPARKAVQKPAAAVVPTKPQRAKKTKEPESEESEAEPVEKPRRRSQGGRKKDTDTSNEIPPPKPSKSKSKAKSANASTSSRGSTTSNIKIMTTQVQLPDNVSKGLLKLGAKMAKDMSECTHLIAPSLVRTEKFLCALAQGAFIVSDKWATDCVGSSKLLPEEDYPITDPENEQKWDFSLADAMARAKENRGKLFEDMTFYVTSKVSTDRKLLKTVIAAQGGKMESRTPTSRILNTGSGRYVISCPEDQSIWKPLTKDHVVFSTELLLCAALTQELDFDNPAFRVPGSG</sequence>
<protein>
    <recommendedName>
        <fullName evidence="2">BRCT domain-containing protein</fullName>
    </recommendedName>
</protein>
<keyword evidence="4" id="KW-1185">Reference proteome</keyword>
<dbReference type="GO" id="GO:0035361">
    <property type="term" value="C:Cul8-RING ubiquitin ligase complex"/>
    <property type="evidence" value="ECO:0007669"/>
    <property type="project" value="TreeGrafter"/>
</dbReference>
<dbReference type="PROSITE" id="PS50172">
    <property type="entry name" value="BRCT"/>
    <property type="match status" value="5"/>
</dbReference>
<dbReference type="CDD" id="cd18436">
    <property type="entry name" value="BRCT_BRC1_like_rpt2"/>
    <property type="match status" value="1"/>
</dbReference>
<gene>
    <name evidence="3" type="ORF">FB45DRAFT_892928</name>
</gene>
<feature type="domain" description="BRCT" evidence="2">
    <location>
        <begin position="88"/>
        <end position="168"/>
    </location>
</feature>
<dbReference type="Gene3D" id="3.40.50.10190">
    <property type="entry name" value="BRCT domain"/>
    <property type="match status" value="4"/>
</dbReference>
<evidence type="ECO:0000259" key="2">
    <source>
        <dbReference type="PROSITE" id="PS50172"/>
    </source>
</evidence>
<feature type="region of interest" description="Disordered" evidence="1">
    <location>
        <begin position="488"/>
        <end position="787"/>
    </location>
</feature>
<dbReference type="Pfam" id="PF16770">
    <property type="entry name" value="RTT107_BRCT_5"/>
    <property type="match status" value="1"/>
</dbReference>
<dbReference type="PANTHER" id="PTHR47667:SF1">
    <property type="entry name" value="REGULATOR OF TY1 TRANSPOSITION PROTEIN 107"/>
    <property type="match status" value="1"/>
</dbReference>
<feature type="compositionally biased region" description="Basic residues" evidence="1">
    <location>
        <begin position="658"/>
        <end position="673"/>
    </location>
</feature>
<dbReference type="Proteomes" id="UP001221142">
    <property type="component" value="Unassembled WGS sequence"/>
</dbReference>
<feature type="domain" description="BRCT" evidence="2">
    <location>
        <begin position="886"/>
        <end position="940"/>
    </location>
</feature>
<dbReference type="Pfam" id="PF16589">
    <property type="entry name" value="BRCT_2"/>
    <property type="match status" value="1"/>
</dbReference>
<evidence type="ECO:0000313" key="3">
    <source>
        <dbReference type="EMBL" id="KAJ7647272.1"/>
    </source>
</evidence>
<dbReference type="CDD" id="cd17743">
    <property type="entry name" value="BRCT_BRC1_like_rpt5"/>
    <property type="match status" value="1"/>
</dbReference>
<feature type="compositionally biased region" description="Low complexity" evidence="1">
    <location>
        <begin position="705"/>
        <end position="716"/>
    </location>
</feature>
<name>A0AAD7CFH7_9AGAR</name>
<feature type="compositionally biased region" description="Basic and acidic residues" evidence="1">
    <location>
        <begin position="565"/>
        <end position="585"/>
    </location>
</feature>
<evidence type="ECO:0000256" key="1">
    <source>
        <dbReference type="SAM" id="MobiDB-lite"/>
    </source>
</evidence>
<dbReference type="InterPro" id="IPR001357">
    <property type="entry name" value="BRCT_dom"/>
</dbReference>
<dbReference type="GO" id="GO:1990683">
    <property type="term" value="P:DNA double-strand break attachment to nuclear envelope"/>
    <property type="evidence" value="ECO:0007669"/>
    <property type="project" value="TreeGrafter"/>
</dbReference>
<feature type="domain" description="BRCT" evidence="2">
    <location>
        <begin position="796"/>
        <end position="863"/>
    </location>
</feature>
<accession>A0AAD7CFH7</accession>
<evidence type="ECO:0000313" key="4">
    <source>
        <dbReference type="Proteomes" id="UP001221142"/>
    </source>
</evidence>
<dbReference type="GO" id="GO:0005634">
    <property type="term" value="C:nucleus"/>
    <property type="evidence" value="ECO:0007669"/>
    <property type="project" value="TreeGrafter"/>
</dbReference>
<dbReference type="SMART" id="SM00292">
    <property type="entry name" value="BRCT"/>
    <property type="match status" value="3"/>
</dbReference>
<dbReference type="InterPro" id="IPR053036">
    <property type="entry name" value="CellCycle_DNARepair_Reg"/>
</dbReference>
<dbReference type="PANTHER" id="PTHR47667">
    <property type="entry name" value="REGULATOR OF TY1 TRANSPOSITION PROTEIN 107"/>
    <property type="match status" value="1"/>
</dbReference>
<feature type="compositionally biased region" description="Polar residues" evidence="1">
    <location>
        <begin position="778"/>
        <end position="787"/>
    </location>
</feature>
<dbReference type="SUPFAM" id="SSF52113">
    <property type="entry name" value="BRCT domain"/>
    <property type="match status" value="3"/>
</dbReference>
<dbReference type="CDD" id="cd18432">
    <property type="entry name" value="BRCT_PAXIP1_rpt6_like"/>
    <property type="match status" value="1"/>
</dbReference>
<feature type="domain" description="BRCT" evidence="2">
    <location>
        <begin position="342"/>
        <end position="423"/>
    </location>
</feature>
<dbReference type="GO" id="GO:0006302">
    <property type="term" value="P:double-strand break repair"/>
    <property type="evidence" value="ECO:0007669"/>
    <property type="project" value="TreeGrafter"/>
</dbReference>
<dbReference type="Pfam" id="PF12738">
    <property type="entry name" value="PTCB-BRCT"/>
    <property type="match status" value="2"/>
</dbReference>
<dbReference type="AlphaFoldDB" id="A0AAD7CFH7"/>